<dbReference type="GO" id="GO:0016628">
    <property type="term" value="F:oxidoreductase activity, acting on the CH-CH group of donors, NAD or NADP as acceptor"/>
    <property type="evidence" value="ECO:0007669"/>
    <property type="project" value="InterPro"/>
</dbReference>
<dbReference type="PANTHER" id="PTHR43205">
    <property type="entry name" value="PROSTAGLANDIN REDUCTASE"/>
    <property type="match status" value="1"/>
</dbReference>
<evidence type="ECO:0000313" key="4">
    <source>
        <dbReference type="Proteomes" id="UP000306628"/>
    </source>
</evidence>
<dbReference type="Proteomes" id="UP000306628">
    <property type="component" value="Unassembled WGS sequence"/>
</dbReference>
<dbReference type="InterPro" id="IPR041694">
    <property type="entry name" value="ADH_N_2"/>
</dbReference>
<keyword evidence="4" id="KW-1185">Reference proteome</keyword>
<dbReference type="Gene3D" id="3.40.50.720">
    <property type="entry name" value="NAD(P)-binding Rossmann-like Domain"/>
    <property type="match status" value="1"/>
</dbReference>
<keyword evidence="1" id="KW-0560">Oxidoreductase</keyword>
<dbReference type="PANTHER" id="PTHR43205:SF42">
    <property type="entry name" value="ALCOHOL DEHYDROGENASE, ZINC-CONTAINING (AFU_ORTHOLOGUE AFUA_7G04530)"/>
    <property type="match status" value="1"/>
</dbReference>
<dbReference type="EMBL" id="VCKX01000561">
    <property type="protein sequence ID" value="TMR09770.1"/>
    <property type="molecule type" value="Genomic_DNA"/>
</dbReference>
<organism evidence="3 4">
    <name type="scientific">Nonomuraea zeae</name>
    <dbReference type="NCBI Taxonomy" id="1642303"/>
    <lineage>
        <taxon>Bacteria</taxon>
        <taxon>Bacillati</taxon>
        <taxon>Actinomycetota</taxon>
        <taxon>Actinomycetes</taxon>
        <taxon>Streptosporangiales</taxon>
        <taxon>Streptosporangiaceae</taxon>
        <taxon>Nonomuraea</taxon>
    </lineage>
</organism>
<dbReference type="InterPro" id="IPR036291">
    <property type="entry name" value="NAD(P)-bd_dom_sf"/>
</dbReference>
<feature type="domain" description="Oxidoreductase N-terminal" evidence="2">
    <location>
        <begin position="8"/>
        <end position="103"/>
    </location>
</feature>
<reference evidence="3 4" key="1">
    <citation type="submission" date="2019-05" db="EMBL/GenBank/DDBJ databases">
        <title>Draft genome sequence of Nonomuraea zeae DSM 100528.</title>
        <authorList>
            <person name="Saricaoglu S."/>
            <person name="Isik K."/>
        </authorList>
    </citation>
    <scope>NUCLEOTIDE SEQUENCE [LARGE SCALE GENOMIC DNA]</scope>
    <source>
        <strain evidence="3 4">DSM 100528</strain>
    </source>
</reference>
<gene>
    <name evidence="3" type="ORF">ETD85_61135</name>
</gene>
<comment type="caution">
    <text evidence="3">The sequence shown here is derived from an EMBL/GenBank/DDBJ whole genome shotgun (WGS) entry which is preliminary data.</text>
</comment>
<evidence type="ECO:0000313" key="3">
    <source>
        <dbReference type="EMBL" id="TMR09770.1"/>
    </source>
</evidence>
<name>A0A5S4FKY1_9ACTN</name>
<sequence length="165" mass="17073">MAFDSREVRLASHVPTGLPLTSASFRLTRSPVGGPVVVRNRWMAVTAAMRTLISGSAGPMPAYQVGEVLYGPAVGEVVASSRPDLAVGDWVRHGLGWREYAAVGAWRRIEPVSSADEAMGHLGQGLTTYVGLRAAAEVRPGDTVLVTGAAGAVGSVAAPIARLLG</sequence>
<dbReference type="Pfam" id="PF16884">
    <property type="entry name" value="ADH_N_2"/>
    <property type="match status" value="1"/>
</dbReference>
<proteinExistence type="predicted"/>
<protein>
    <submittedName>
        <fullName evidence="3">NADP-dependent oxidoreductase</fullName>
    </submittedName>
</protein>
<dbReference type="InterPro" id="IPR045010">
    <property type="entry name" value="MDR_fam"/>
</dbReference>
<dbReference type="AlphaFoldDB" id="A0A5S4FKY1"/>
<evidence type="ECO:0000259" key="2">
    <source>
        <dbReference type="Pfam" id="PF16884"/>
    </source>
</evidence>
<accession>A0A5S4FKY1</accession>
<feature type="non-terminal residue" evidence="3">
    <location>
        <position position="165"/>
    </location>
</feature>
<dbReference type="InterPro" id="IPR011032">
    <property type="entry name" value="GroES-like_sf"/>
</dbReference>
<evidence type="ECO:0000256" key="1">
    <source>
        <dbReference type="ARBA" id="ARBA00023002"/>
    </source>
</evidence>
<dbReference type="SUPFAM" id="SSF51735">
    <property type="entry name" value="NAD(P)-binding Rossmann-fold domains"/>
    <property type="match status" value="1"/>
</dbReference>
<dbReference type="SUPFAM" id="SSF50129">
    <property type="entry name" value="GroES-like"/>
    <property type="match status" value="1"/>
</dbReference>
<dbReference type="Gene3D" id="3.90.180.10">
    <property type="entry name" value="Medium-chain alcohol dehydrogenases, catalytic domain"/>
    <property type="match status" value="1"/>
</dbReference>